<protein>
    <submittedName>
        <fullName evidence="2">Unnamed protein product</fullName>
    </submittedName>
</protein>
<dbReference type="OrthoDB" id="93586at2759"/>
<accession>A0A9W6XJH9</accession>
<evidence type="ECO:0000313" key="3">
    <source>
        <dbReference type="Proteomes" id="UP001165121"/>
    </source>
</evidence>
<evidence type="ECO:0000313" key="2">
    <source>
        <dbReference type="EMBL" id="GMF39826.1"/>
    </source>
</evidence>
<sequence length="322" mass="35863">MKEKRRGVLRGSTKRVAKKQTRTGGTNPLTDEGPTPGLLCRVLELGAASVWRYLTLEEISSIIRAIPGALSQDLVDAVALKAIDEFAEENKTHLGGECKCDWMRNLHFTTGLEARNRCRGTPPFTLDKTIPVLQTPRSSQALLAALLLGKKLLDTVSWANRFANPAYYPVVRPLLLGGGRSLRSKAAVTRAMNVVCSGAGSHFFYKTTKAKRSARSPDFLYEHWDGMNGTSCQYCDDLVDEAKKEDGWWEPKEVENIRANCKKMYRPLKTQMLQNLRFVRCVRRPHRSVGRVFAPYKGLVAGITSDGVLCGLYINIGSWGDE</sequence>
<proteinExistence type="predicted"/>
<feature type="compositionally biased region" description="Basic residues" evidence="1">
    <location>
        <begin position="1"/>
        <end position="21"/>
    </location>
</feature>
<gene>
    <name evidence="2" type="ORF">Pfra01_001199000</name>
</gene>
<reference evidence="2" key="1">
    <citation type="submission" date="2023-04" db="EMBL/GenBank/DDBJ databases">
        <title>Phytophthora fragariaefolia NBRC 109709.</title>
        <authorList>
            <person name="Ichikawa N."/>
            <person name="Sato H."/>
            <person name="Tonouchi N."/>
        </authorList>
    </citation>
    <scope>NUCLEOTIDE SEQUENCE</scope>
    <source>
        <strain evidence="2">NBRC 109709</strain>
    </source>
</reference>
<dbReference type="EMBL" id="BSXT01001191">
    <property type="protein sequence ID" value="GMF39826.1"/>
    <property type="molecule type" value="Genomic_DNA"/>
</dbReference>
<feature type="region of interest" description="Disordered" evidence="1">
    <location>
        <begin position="1"/>
        <end position="33"/>
    </location>
</feature>
<name>A0A9W6XJH9_9STRA</name>
<keyword evidence="3" id="KW-1185">Reference proteome</keyword>
<organism evidence="2 3">
    <name type="scientific">Phytophthora fragariaefolia</name>
    <dbReference type="NCBI Taxonomy" id="1490495"/>
    <lineage>
        <taxon>Eukaryota</taxon>
        <taxon>Sar</taxon>
        <taxon>Stramenopiles</taxon>
        <taxon>Oomycota</taxon>
        <taxon>Peronosporomycetes</taxon>
        <taxon>Peronosporales</taxon>
        <taxon>Peronosporaceae</taxon>
        <taxon>Phytophthora</taxon>
    </lineage>
</organism>
<dbReference type="Proteomes" id="UP001165121">
    <property type="component" value="Unassembled WGS sequence"/>
</dbReference>
<comment type="caution">
    <text evidence="2">The sequence shown here is derived from an EMBL/GenBank/DDBJ whole genome shotgun (WGS) entry which is preliminary data.</text>
</comment>
<evidence type="ECO:0000256" key="1">
    <source>
        <dbReference type="SAM" id="MobiDB-lite"/>
    </source>
</evidence>
<dbReference type="AlphaFoldDB" id="A0A9W6XJH9"/>